<evidence type="ECO:0000313" key="6">
    <source>
        <dbReference type="Proteomes" id="UP000219036"/>
    </source>
</evidence>
<dbReference type="SMART" id="SM00382">
    <property type="entry name" value="AAA"/>
    <property type="match status" value="1"/>
</dbReference>
<evidence type="ECO:0000256" key="2">
    <source>
        <dbReference type="ARBA" id="ARBA00022741"/>
    </source>
</evidence>
<dbReference type="CDD" id="cd01129">
    <property type="entry name" value="PulE-GspE-like"/>
    <property type="match status" value="1"/>
</dbReference>
<dbReference type="InterPro" id="IPR007831">
    <property type="entry name" value="T2SS_GspE_N"/>
</dbReference>
<dbReference type="Proteomes" id="UP000219036">
    <property type="component" value="Unassembled WGS sequence"/>
</dbReference>
<protein>
    <submittedName>
        <fullName evidence="5">Type IV pilus assembly protein PilB</fullName>
    </submittedName>
</protein>
<dbReference type="PANTHER" id="PTHR30258">
    <property type="entry name" value="TYPE II SECRETION SYSTEM PROTEIN GSPE-RELATED"/>
    <property type="match status" value="1"/>
</dbReference>
<keyword evidence="3" id="KW-0067">ATP-binding</keyword>
<dbReference type="InterPro" id="IPR003593">
    <property type="entry name" value="AAA+_ATPase"/>
</dbReference>
<comment type="similarity">
    <text evidence="1">Belongs to the GSP E family.</text>
</comment>
<dbReference type="FunFam" id="3.40.50.300:FF:000398">
    <property type="entry name" value="Type IV pilus assembly ATPase PilB"/>
    <property type="match status" value="1"/>
</dbReference>
<keyword evidence="6" id="KW-1185">Reference proteome</keyword>
<reference evidence="6" key="1">
    <citation type="submission" date="2017-09" db="EMBL/GenBank/DDBJ databases">
        <authorList>
            <person name="Varghese N."/>
            <person name="Submissions S."/>
        </authorList>
    </citation>
    <scope>NUCLEOTIDE SEQUENCE [LARGE SCALE GENOMIC DNA]</scope>
    <source>
        <strain evidence="6">DSM 15103</strain>
    </source>
</reference>
<dbReference type="GO" id="GO:0005524">
    <property type="term" value="F:ATP binding"/>
    <property type="evidence" value="ECO:0007669"/>
    <property type="project" value="UniProtKB-KW"/>
</dbReference>
<evidence type="ECO:0000256" key="1">
    <source>
        <dbReference type="ARBA" id="ARBA00006611"/>
    </source>
</evidence>
<gene>
    <name evidence="5" type="ORF">SAMN06265182_0764</name>
</gene>
<dbReference type="Pfam" id="PF05157">
    <property type="entry name" value="MshEN"/>
    <property type="match status" value="1"/>
</dbReference>
<dbReference type="Gene3D" id="3.40.50.300">
    <property type="entry name" value="P-loop containing nucleotide triphosphate hydrolases"/>
    <property type="match status" value="1"/>
</dbReference>
<evidence type="ECO:0000256" key="3">
    <source>
        <dbReference type="ARBA" id="ARBA00022840"/>
    </source>
</evidence>
<dbReference type="Gene3D" id="3.30.300.160">
    <property type="entry name" value="Type II secretion system, protein E, N-terminal domain"/>
    <property type="match status" value="1"/>
</dbReference>
<feature type="domain" description="Bacterial type II secretion system protein E" evidence="4">
    <location>
        <begin position="393"/>
        <end position="407"/>
    </location>
</feature>
<evidence type="ECO:0000313" key="5">
    <source>
        <dbReference type="EMBL" id="SNZ06691.1"/>
    </source>
</evidence>
<dbReference type="EMBL" id="OBEI01000002">
    <property type="protein sequence ID" value="SNZ06691.1"/>
    <property type="molecule type" value="Genomic_DNA"/>
</dbReference>
<name>A0A285NGB3_9AQUI</name>
<organism evidence="5 6">
    <name type="scientific">Persephonella hydrogeniphila</name>
    <dbReference type="NCBI Taxonomy" id="198703"/>
    <lineage>
        <taxon>Bacteria</taxon>
        <taxon>Pseudomonadati</taxon>
        <taxon>Aquificota</taxon>
        <taxon>Aquificia</taxon>
        <taxon>Aquificales</taxon>
        <taxon>Hydrogenothermaceae</taxon>
        <taxon>Persephonella</taxon>
    </lineage>
</organism>
<keyword evidence="2" id="KW-0547">Nucleotide-binding</keyword>
<dbReference type="InterPro" id="IPR027417">
    <property type="entry name" value="P-loop_NTPase"/>
</dbReference>
<dbReference type="GO" id="GO:0016887">
    <property type="term" value="F:ATP hydrolysis activity"/>
    <property type="evidence" value="ECO:0007669"/>
    <property type="project" value="TreeGrafter"/>
</dbReference>
<dbReference type="OrthoDB" id="9765501at2"/>
<dbReference type="Gene3D" id="3.30.450.90">
    <property type="match status" value="1"/>
</dbReference>
<evidence type="ECO:0000259" key="4">
    <source>
        <dbReference type="PROSITE" id="PS00662"/>
    </source>
</evidence>
<dbReference type="PROSITE" id="PS00662">
    <property type="entry name" value="T2SP_E"/>
    <property type="match status" value="1"/>
</dbReference>
<dbReference type="InterPro" id="IPR037257">
    <property type="entry name" value="T2SS_E_N_sf"/>
</dbReference>
<accession>A0A285NGB3</accession>
<dbReference type="AlphaFoldDB" id="A0A285NGB3"/>
<dbReference type="SUPFAM" id="SSF160246">
    <property type="entry name" value="EspE N-terminal domain-like"/>
    <property type="match status" value="1"/>
</dbReference>
<proteinExistence type="inferred from homology"/>
<dbReference type="GO" id="GO:0005886">
    <property type="term" value="C:plasma membrane"/>
    <property type="evidence" value="ECO:0007669"/>
    <property type="project" value="TreeGrafter"/>
</dbReference>
<dbReference type="SUPFAM" id="SSF52540">
    <property type="entry name" value="P-loop containing nucleoside triphosphate hydrolases"/>
    <property type="match status" value="1"/>
</dbReference>
<dbReference type="RefSeq" id="WP_096999942.1">
    <property type="nucleotide sequence ID" value="NZ_OBEI01000002.1"/>
</dbReference>
<dbReference type="PANTHER" id="PTHR30258:SF1">
    <property type="entry name" value="PROTEIN TRANSPORT PROTEIN HOFB HOMOLOG"/>
    <property type="match status" value="1"/>
</dbReference>
<dbReference type="InterPro" id="IPR001482">
    <property type="entry name" value="T2SS/T4SS_dom"/>
</dbReference>
<sequence>MKVKVKRASPEKSFIELITERLGLSPEEIQRFQQIAKKEKKSLLQVLIEQGYSEEEIAKIKADYFGYKFDRLTNYVPPEDIIDIFSKEFLKERLVLPLNYEGGILRIAMVEPTDMVSINEVIERLKKHGIEINEVDIVVTTKKQILDKIELIFEETKKIEELLSILKSESEISVEEITKEESISEKSSPIIALANKIVEDAYKKGASDIHIQPTEKSSIIRMRIDGDLTDYLVLPKYAHEPLITRFKIMSNMKIDEKRVPQDARINFERYNPNIKVDLRVSTVPSIYGEDLVMRLLLKTGAILDLTKLGFSKRHLDLYRETIRKPYGIILHVGPTGSGKTTTLYSALKEIDTPEKKIITVEDPVEYTLGGSIVQTSINPLAGYTFAKAIKAFLRHDPDVMLVGEIRDLETARIAVEASLTGHLVFSTLHTNDAVSTITRLEEMGIESYLLADSLLLICAQRLVKKICNNCKTEYKPSKKEEIVIKNAGFEVNENTKLYKGLGCKICNFTGYKGRTGIHELLKVDEEIKGMLIEKKSTEEIKQTAIQKGMKTLRQDAVMKALEGITTIDEVIKVTIQ</sequence>
<dbReference type="Pfam" id="PF00437">
    <property type="entry name" value="T2SSE"/>
    <property type="match status" value="1"/>
</dbReference>